<dbReference type="EMBL" id="JADGKB010000043">
    <property type="protein sequence ID" value="KAJ3257017.1"/>
    <property type="molecule type" value="Genomic_DNA"/>
</dbReference>
<keyword evidence="3" id="KW-1185">Reference proteome</keyword>
<evidence type="ECO:0000313" key="2">
    <source>
        <dbReference type="EMBL" id="KAJ3257017.1"/>
    </source>
</evidence>
<accession>A0AAD5Y3Q2</accession>
<proteinExistence type="predicted"/>
<feature type="coiled-coil region" evidence="1">
    <location>
        <begin position="417"/>
        <end position="487"/>
    </location>
</feature>
<dbReference type="Proteomes" id="UP001210925">
    <property type="component" value="Unassembled WGS sequence"/>
</dbReference>
<dbReference type="AlphaFoldDB" id="A0AAD5Y3Q2"/>
<dbReference type="PANTHER" id="PTHR31935:SF1">
    <property type="entry name" value="COILED-COIL DOMAIN-CONTAINING PROTEIN 13"/>
    <property type="match status" value="1"/>
</dbReference>
<feature type="coiled-coil region" evidence="1">
    <location>
        <begin position="343"/>
        <end position="385"/>
    </location>
</feature>
<evidence type="ECO:0000256" key="1">
    <source>
        <dbReference type="SAM" id="Coils"/>
    </source>
</evidence>
<protein>
    <submittedName>
        <fullName evidence="2">Coiled-coil domain-containing protein 13</fullName>
    </submittedName>
</protein>
<dbReference type="InterPro" id="IPR038929">
    <property type="entry name" value="CCDC13"/>
</dbReference>
<gene>
    <name evidence="2" type="primary">CCDC13</name>
    <name evidence="2" type="ORF">HK103_005001</name>
</gene>
<name>A0AAD5Y3Q2_9FUNG</name>
<feature type="coiled-coil region" evidence="1">
    <location>
        <begin position="244"/>
        <end position="314"/>
    </location>
</feature>
<dbReference type="PANTHER" id="PTHR31935">
    <property type="entry name" value="COILED-COIL DOMAIN-CONTAINING PROTEIN 13"/>
    <property type="match status" value="1"/>
</dbReference>
<sequence length="489" mass="56401">MLAPLGNYKVGLNTISTPKLNRIEKKPKYQNTGKLETLTSDESQDEDVKSLHSLILKNNKPLDIIREDIVEAVSGNSKSDNPSIIDTLRREMKAKDVEIKSLRKELLDGISTVALEDTISDSLQNSNAQNAKIIELAKKARRLTVQYEKEKTKNIMLLARIKELENPQVDEDKAVSSSKPTDNSMKEKLFYSMRKLEEERMHNQTLKQEVRNLTRILQREVGDTVPTDQLLKGETNWKGRSEQIIILKEKIKELQKRLQNETKANSPIPRESMAKPNKMEDLKRKDLERALSEAEKYKSDYIELKKRVDGMQSRIKILEFDNKEYRSKIKILLDKSENDDKLITALKQELKKQKKNIEQKNTAVFQNLKAICAEQQETIHTLETKITDMGNIPQTDPTESPDTQDLQNQISKFTLLVDTFKNEIKQLRESKSELEKQLESEKSANYLNKIQLQKIQKPEKNSDKKSKHSLKDTIAILTDENEALKSTVF</sequence>
<reference evidence="2" key="1">
    <citation type="submission" date="2020-05" db="EMBL/GenBank/DDBJ databases">
        <title>Phylogenomic resolution of chytrid fungi.</title>
        <authorList>
            <person name="Stajich J.E."/>
            <person name="Amses K."/>
            <person name="Simmons R."/>
            <person name="Seto K."/>
            <person name="Myers J."/>
            <person name="Bonds A."/>
            <person name="Quandt C.A."/>
            <person name="Barry K."/>
            <person name="Liu P."/>
            <person name="Grigoriev I."/>
            <person name="Longcore J.E."/>
            <person name="James T.Y."/>
        </authorList>
    </citation>
    <scope>NUCLEOTIDE SEQUENCE</scope>
    <source>
        <strain evidence="2">PLAUS21</strain>
    </source>
</reference>
<evidence type="ECO:0000313" key="3">
    <source>
        <dbReference type="Proteomes" id="UP001210925"/>
    </source>
</evidence>
<keyword evidence="1" id="KW-0175">Coiled coil</keyword>
<organism evidence="2 3">
    <name type="scientific">Boothiomyces macroporosus</name>
    <dbReference type="NCBI Taxonomy" id="261099"/>
    <lineage>
        <taxon>Eukaryota</taxon>
        <taxon>Fungi</taxon>
        <taxon>Fungi incertae sedis</taxon>
        <taxon>Chytridiomycota</taxon>
        <taxon>Chytridiomycota incertae sedis</taxon>
        <taxon>Chytridiomycetes</taxon>
        <taxon>Rhizophydiales</taxon>
        <taxon>Terramycetaceae</taxon>
        <taxon>Boothiomyces</taxon>
    </lineage>
</organism>
<comment type="caution">
    <text evidence="2">The sequence shown here is derived from an EMBL/GenBank/DDBJ whole genome shotgun (WGS) entry which is preliminary data.</text>
</comment>